<dbReference type="SUPFAM" id="SSF51445">
    <property type="entry name" value="(Trans)glycosidases"/>
    <property type="match status" value="1"/>
</dbReference>
<evidence type="ECO:0000313" key="12">
    <source>
        <dbReference type="EMBL" id="KAK3350537.1"/>
    </source>
</evidence>
<dbReference type="GO" id="GO:0071970">
    <property type="term" value="P:fungal-type cell wall (1-&gt;3)-beta-D-glucan biosynthetic process"/>
    <property type="evidence" value="ECO:0007669"/>
    <property type="project" value="TreeGrafter"/>
</dbReference>
<evidence type="ECO:0000256" key="4">
    <source>
        <dbReference type="ARBA" id="ARBA00022729"/>
    </source>
</evidence>
<evidence type="ECO:0000256" key="8">
    <source>
        <dbReference type="ARBA" id="ARBA00023288"/>
    </source>
</evidence>
<evidence type="ECO:0000256" key="10">
    <source>
        <dbReference type="SAM" id="Phobius"/>
    </source>
</evidence>
<dbReference type="RefSeq" id="XP_062683832.1">
    <property type="nucleotide sequence ID" value="XM_062829396.1"/>
</dbReference>
<dbReference type="InterPro" id="IPR017853">
    <property type="entry name" value="GH"/>
</dbReference>
<keyword evidence="7" id="KW-0325">Glycoprotein</keyword>
<comment type="caution">
    <text evidence="12">The sequence shown here is derived from an EMBL/GenBank/DDBJ whole genome shotgun (WGS) entry which is preliminary data.</text>
</comment>
<evidence type="ECO:0000256" key="9">
    <source>
        <dbReference type="RuleBase" id="RU361209"/>
    </source>
</evidence>
<keyword evidence="5 9" id="KW-0472">Membrane</keyword>
<dbReference type="EC" id="2.4.1.-" evidence="9"/>
<dbReference type="PANTHER" id="PTHR31468">
    <property type="entry name" value="1,3-BETA-GLUCANOSYLTRANSFERASE GAS1"/>
    <property type="match status" value="1"/>
</dbReference>
<keyword evidence="4 9" id="KW-0732">Signal</keyword>
<feature type="chain" id="PRO_5041780935" description="1,3-beta-glucanosyltransferase" evidence="9">
    <location>
        <begin position="21"/>
        <end position="542"/>
    </location>
</feature>
<evidence type="ECO:0000259" key="11">
    <source>
        <dbReference type="SMART" id="SM00768"/>
    </source>
</evidence>
<dbReference type="SMART" id="SM00768">
    <property type="entry name" value="X8"/>
    <property type="match status" value="1"/>
</dbReference>
<evidence type="ECO:0000256" key="6">
    <source>
        <dbReference type="ARBA" id="ARBA00023157"/>
    </source>
</evidence>
<dbReference type="GO" id="GO:0031505">
    <property type="term" value="P:fungal-type cell wall organization"/>
    <property type="evidence" value="ECO:0007669"/>
    <property type="project" value="TreeGrafter"/>
</dbReference>
<protein>
    <recommendedName>
        <fullName evidence="9">1,3-beta-glucanosyltransferase</fullName>
        <ecNumber evidence="9">2.4.1.-</ecNumber>
    </recommendedName>
</protein>
<keyword evidence="9" id="KW-0808">Transferase</keyword>
<dbReference type="InterPro" id="IPR004886">
    <property type="entry name" value="Glucanosyltransferase"/>
</dbReference>
<reference evidence="12" key="1">
    <citation type="journal article" date="2023" name="Mol. Phylogenet. Evol.">
        <title>Genome-scale phylogeny and comparative genomics of the fungal order Sordariales.</title>
        <authorList>
            <person name="Hensen N."/>
            <person name="Bonometti L."/>
            <person name="Westerberg I."/>
            <person name="Brannstrom I.O."/>
            <person name="Guillou S."/>
            <person name="Cros-Aarteil S."/>
            <person name="Calhoun S."/>
            <person name="Haridas S."/>
            <person name="Kuo A."/>
            <person name="Mondo S."/>
            <person name="Pangilinan J."/>
            <person name="Riley R."/>
            <person name="LaButti K."/>
            <person name="Andreopoulos B."/>
            <person name="Lipzen A."/>
            <person name="Chen C."/>
            <person name="Yan M."/>
            <person name="Daum C."/>
            <person name="Ng V."/>
            <person name="Clum A."/>
            <person name="Steindorff A."/>
            <person name="Ohm R.A."/>
            <person name="Martin F."/>
            <person name="Silar P."/>
            <person name="Natvig D.O."/>
            <person name="Lalanne C."/>
            <person name="Gautier V."/>
            <person name="Ament-Velasquez S.L."/>
            <person name="Kruys A."/>
            <person name="Hutchinson M.I."/>
            <person name="Powell A.J."/>
            <person name="Barry K."/>
            <person name="Miller A.N."/>
            <person name="Grigoriev I.V."/>
            <person name="Debuchy R."/>
            <person name="Gladieux P."/>
            <person name="Hiltunen Thoren M."/>
            <person name="Johannesson H."/>
        </authorList>
    </citation>
    <scope>NUCLEOTIDE SEQUENCE</scope>
    <source>
        <strain evidence="12">CBS 560.94</strain>
    </source>
</reference>
<keyword evidence="8 9" id="KW-0449">Lipoprotein</keyword>
<keyword evidence="10" id="KW-1133">Transmembrane helix</keyword>
<proteinExistence type="inferred from homology"/>
<name>A0AAE0JJ13_9PEZI</name>
<dbReference type="GeneID" id="87866550"/>
<evidence type="ECO:0000313" key="13">
    <source>
        <dbReference type="Proteomes" id="UP001278500"/>
    </source>
</evidence>
<reference evidence="12" key="2">
    <citation type="submission" date="2023-06" db="EMBL/GenBank/DDBJ databases">
        <authorList>
            <consortium name="Lawrence Berkeley National Laboratory"/>
            <person name="Haridas S."/>
            <person name="Hensen N."/>
            <person name="Bonometti L."/>
            <person name="Westerberg I."/>
            <person name="Brannstrom I.O."/>
            <person name="Guillou S."/>
            <person name="Cros-Aarteil S."/>
            <person name="Calhoun S."/>
            <person name="Kuo A."/>
            <person name="Mondo S."/>
            <person name="Pangilinan J."/>
            <person name="Riley R."/>
            <person name="Labutti K."/>
            <person name="Andreopoulos B."/>
            <person name="Lipzen A."/>
            <person name="Chen C."/>
            <person name="Yanf M."/>
            <person name="Daum C."/>
            <person name="Ng V."/>
            <person name="Clum A."/>
            <person name="Steindorff A."/>
            <person name="Ohm R."/>
            <person name="Martin F."/>
            <person name="Silar P."/>
            <person name="Natvig D."/>
            <person name="Lalanne C."/>
            <person name="Gautier V."/>
            <person name="Ament-Velasquez S.L."/>
            <person name="Kruys A."/>
            <person name="Hutchinson M.I."/>
            <person name="Powell A.J."/>
            <person name="Barry K."/>
            <person name="Miller A.N."/>
            <person name="Grigoriev I.V."/>
            <person name="Debuchy R."/>
            <person name="Gladieux P."/>
            <person name="Thoren M.H."/>
            <person name="Johannesson H."/>
        </authorList>
    </citation>
    <scope>NUCLEOTIDE SEQUENCE</scope>
    <source>
        <strain evidence="12">CBS 560.94</strain>
    </source>
</reference>
<gene>
    <name evidence="12" type="ORF">B0H65DRAFT_545653</name>
</gene>
<organism evidence="12 13">
    <name type="scientific">Neurospora tetraspora</name>
    <dbReference type="NCBI Taxonomy" id="94610"/>
    <lineage>
        <taxon>Eukaryota</taxon>
        <taxon>Fungi</taxon>
        <taxon>Dikarya</taxon>
        <taxon>Ascomycota</taxon>
        <taxon>Pezizomycotina</taxon>
        <taxon>Sordariomycetes</taxon>
        <taxon>Sordariomycetidae</taxon>
        <taxon>Sordariales</taxon>
        <taxon>Sordariaceae</taxon>
        <taxon>Neurospora</taxon>
    </lineage>
</organism>
<evidence type="ECO:0000256" key="3">
    <source>
        <dbReference type="ARBA" id="ARBA00022622"/>
    </source>
</evidence>
<evidence type="ECO:0000256" key="2">
    <source>
        <dbReference type="ARBA" id="ARBA00007528"/>
    </source>
</evidence>
<dbReference type="Proteomes" id="UP001278500">
    <property type="component" value="Unassembled WGS sequence"/>
</dbReference>
<dbReference type="GO" id="GO:0042124">
    <property type="term" value="F:1,3-beta-glucanosyltransferase activity"/>
    <property type="evidence" value="ECO:0007669"/>
    <property type="project" value="TreeGrafter"/>
</dbReference>
<keyword evidence="3 9" id="KW-0336">GPI-anchor</keyword>
<dbReference type="GO" id="GO:0005886">
    <property type="term" value="C:plasma membrane"/>
    <property type="evidence" value="ECO:0007669"/>
    <property type="project" value="UniProtKB-SubCell"/>
</dbReference>
<dbReference type="EMBL" id="JAUEPP010000002">
    <property type="protein sequence ID" value="KAK3350537.1"/>
    <property type="molecule type" value="Genomic_DNA"/>
</dbReference>
<dbReference type="InterPro" id="IPR012946">
    <property type="entry name" value="X8"/>
</dbReference>
<keyword evidence="6" id="KW-1015">Disulfide bond</keyword>
<feature type="transmembrane region" description="Helical" evidence="10">
    <location>
        <begin position="517"/>
        <end position="540"/>
    </location>
</feature>
<keyword evidence="13" id="KW-1185">Reference proteome</keyword>
<dbReference type="Gene3D" id="3.20.20.80">
    <property type="entry name" value="Glycosidases"/>
    <property type="match status" value="1"/>
</dbReference>
<keyword evidence="10" id="KW-0812">Transmembrane</keyword>
<evidence type="ECO:0000256" key="7">
    <source>
        <dbReference type="ARBA" id="ARBA00023180"/>
    </source>
</evidence>
<evidence type="ECO:0000256" key="1">
    <source>
        <dbReference type="ARBA" id="ARBA00004609"/>
    </source>
</evidence>
<comment type="function">
    <text evidence="9">Splits internally a 1,3-beta-glucan molecule and transfers the newly generated reducing end (the donor) to the non-reducing end of another 1,3-beta-glucan molecule (the acceptor) forming a 1,3-beta linkage, resulting in the elongation of 1,3-beta-glucan chains in the cell wall.</text>
</comment>
<feature type="signal peptide" evidence="9">
    <location>
        <begin position="1"/>
        <end position="20"/>
    </location>
</feature>
<feature type="domain" description="X8" evidence="11">
    <location>
        <begin position="380"/>
        <end position="470"/>
    </location>
</feature>
<dbReference type="AlphaFoldDB" id="A0AAE0JJ13"/>
<dbReference type="PANTHER" id="PTHR31468:SF2">
    <property type="entry name" value="1,3-BETA-GLUCANOSYLTRANSFERASE GAS1"/>
    <property type="match status" value="1"/>
</dbReference>
<accession>A0AAE0JJ13</accession>
<dbReference type="FunFam" id="3.20.20.80:FF:000038">
    <property type="entry name" value="1,3-beta-glucanosyltransferase"/>
    <property type="match status" value="1"/>
</dbReference>
<dbReference type="GO" id="GO:0098552">
    <property type="term" value="C:side of membrane"/>
    <property type="evidence" value="ECO:0007669"/>
    <property type="project" value="UniProtKB-KW"/>
</dbReference>
<sequence length="542" mass="57180">MVTSKAALVAGLTLAGQASAALQPITMKGTKFFYENGTQFYIKGIAYQQDAAGAGGETTTGTFKDPLADAAACKRDVPIMAAAGTNAIRTYAIDPTADHSACMALLDAAGIYVISDLSEPSTSINRDDPRWDVTLYKRYTAVIDEMSKYSNVIGFFAGNEVSNNATNTDASAYVKAAVRDSKNYIKDNVKRWMGVGYAANDDAKIRSEMAHYFNCGNQSEAIDFWGYNIYEWCGQNTIQGSGYQDQIDFFKNYSVPVFFAEYGCNIPNGADGRIFEETTALYSDAMTGVFSGGIVYMYFEEDNDYGLVKVSGNTATPMKNYQKLKTNVLAAKPSAVELDAYKPTNEPAECPDVTSNWQVTGDALPPTPDESLCECMYNSLTCVPNSSVKPTAYGELFGVVCGNDPAACAGIQGNVSTGVYGSYAMCNSLQQLGYVMDQYYKNQKYASTACDFNGQASANGAAKADPTCSAALKSAEAANAVAATATAGSGNGGTGGTSGGAAATSSSFASPLAMKSFFTVADMAVGMYVVVAMGVGAGMVML</sequence>
<dbReference type="Pfam" id="PF03198">
    <property type="entry name" value="Glyco_hydro_72"/>
    <property type="match status" value="1"/>
</dbReference>
<evidence type="ECO:0000256" key="5">
    <source>
        <dbReference type="ARBA" id="ARBA00023136"/>
    </source>
</evidence>
<comment type="similarity">
    <text evidence="2 9">Belongs to the glycosyl hydrolase 72 family.</text>
</comment>
<dbReference type="Pfam" id="PF07983">
    <property type="entry name" value="X8"/>
    <property type="match status" value="1"/>
</dbReference>
<comment type="subcellular location">
    <subcellularLocation>
        <location evidence="1 9">Cell membrane</location>
        <topology evidence="1 9">Lipid-anchor</topology>
        <topology evidence="1 9">GPI-anchor</topology>
    </subcellularLocation>
</comment>
<dbReference type="Gene3D" id="1.20.58.1040">
    <property type="match status" value="1"/>
</dbReference>